<proteinExistence type="predicted"/>
<dbReference type="Proteomes" id="UP001177260">
    <property type="component" value="Unassembled WGS sequence"/>
</dbReference>
<protein>
    <submittedName>
        <fullName evidence="1">Uncharacterized protein</fullName>
    </submittedName>
</protein>
<evidence type="ECO:0000313" key="2">
    <source>
        <dbReference type="Proteomes" id="UP001177260"/>
    </source>
</evidence>
<reference evidence="1 2" key="1">
    <citation type="journal article" date="2023" name="ACS Omega">
        <title>Identification of the Neoaspergillic Acid Biosynthesis Gene Cluster by Establishing an In Vitro CRISPR-Ribonucleoprotein Genetic System in Aspergillus melleus.</title>
        <authorList>
            <person name="Yuan B."/>
            <person name="Grau M.F."/>
            <person name="Murata R.M."/>
            <person name="Torok T."/>
            <person name="Venkateswaran K."/>
            <person name="Stajich J.E."/>
            <person name="Wang C.C.C."/>
        </authorList>
    </citation>
    <scope>NUCLEOTIDE SEQUENCE [LARGE SCALE GENOMIC DNA]</scope>
    <source>
        <strain evidence="1 2">IMV 1140</strain>
    </source>
</reference>
<gene>
    <name evidence="1" type="ORF">N8T08_007303</name>
</gene>
<dbReference type="EMBL" id="JAOPJF010000046">
    <property type="protein sequence ID" value="KAK1142869.1"/>
    <property type="molecule type" value="Genomic_DNA"/>
</dbReference>
<name>A0ACC3AY07_9EURO</name>
<comment type="caution">
    <text evidence="1">The sequence shown here is derived from an EMBL/GenBank/DDBJ whole genome shotgun (WGS) entry which is preliminary data.</text>
</comment>
<organism evidence="1 2">
    <name type="scientific">Aspergillus melleus</name>
    <dbReference type="NCBI Taxonomy" id="138277"/>
    <lineage>
        <taxon>Eukaryota</taxon>
        <taxon>Fungi</taxon>
        <taxon>Dikarya</taxon>
        <taxon>Ascomycota</taxon>
        <taxon>Pezizomycotina</taxon>
        <taxon>Eurotiomycetes</taxon>
        <taxon>Eurotiomycetidae</taxon>
        <taxon>Eurotiales</taxon>
        <taxon>Aspergillaceae</taxon>
        <taxon>Aspergillus</taxon>
        <taxon>Aspergillus subgen. Circumdati</taxon>
    </lineage>
</organism>
<evidence type="ECO:0000313" key="1">
    <source>
        <dbReference type="EMBL" id="KAK1142869.1"/>
    </source>
</evidence>
<keyword evidence="2" id="KW-1185">Reference proteome</keyword>
<accession>A0ACC3AY07</accession>
<sequence>MLLLPISLLLLSPAFAASAVKVDTIDGRKTCTVTSLGDEQNDVPNIVSAFAECGSSGTVVFPEGENYWIAEKLTADIEDVEIEWRGTWTFSDDLDYWRENSYPIAFQNHAAGLIMKGKGIRINGYGTGGINGNGDLWYTDEAGTTKPGRPIPFQLWNVTDVTVQNFAVIEPQLWAINIMNGTNLEFENIHINATATKAPSGENWVQNTDGFDTMDANNVRLKNFTYTGGDDCIAIKPRSYNIHIDGVVCNGGNGIAIGSLGQYLEDSSVENVVMQNAKVPHTRFGIYIKTWMGELVEQDSYESGGQPRGGGWGNVRNVTFSAVDVTNANRVGYIHQNEGDNGSFTGTSKMEVSDIIFDRFTGTLATTGNQMGIQCSKVHPCYDVYFSDIDVKSSSGSSLTGKCTYAKENGVHGLSGC</sequence>